<evidence type="ECO:0000259" key="1">
    <source>
        <dbReference type="Pfam" id="PF20256"/>
    </source>
</evidence>
<dbReference type="Pfam" id="PF20256">
    <property type="entry name" value="MoCoBD_2"/>
    <property type="match status" value="1"/>
</dbReference>
<sequence length="111" mass="12107">ERRREPWLHTGVGAAYIMHGSGLGVGIPDFAGGRLTLAEDGRIEAAFGYEEFGQGLLATLELMLIEQFGFDPGDLRLIIGDTDHVPRSGSSTASRATSMMWKSLRNLQPLF</sequence>
<organism evidence="2 3">
    <name type="scientific">Paenibacillus sepulcri</name>
    <dbReference type="NCBI Taxonomy" id="359917"/>
    <lineage>
        <taxon>Bacteria</taxon>
        <taxon>Bacillati</taxon>
        <taxon>Bacillota</taxon>
        <taxon>Bacilli</taxon>
        <taxon>Bacillales</taxon>
        <taxon>Paenibacillaceae</taxon>
        <taxon>Paenibacillus</taxon>
    </lineage>
</organism>
<proteinExistence type="predicted"/>
<comment type="caution">
    <text evidence="2">The sequence shown here is derived from an EMBL/GenBank/DDBJ whole genome shotgun (WGS) entry which is preliminary data.</text>
</comment>
<accession>A0ABS7CNJ7</accession>
<dbReference type="SUPFAM" id="SSF56003">
    <property type="entry name" value="Molybdenum cofactor-binding domain"/>
    <property type="match status" value="1"/>
</dbReference>
<gene>
    <name evidence="2" type="ORF">K0U00_50310</name>
</gene>
<dbReference type="Gene3D" id="3.30.365.10">
    <property type="entry name" value="Aldehyde oxidase/xanthine dehydrogenase, molybdopterin binding domain"/>
    <property type="match status" value="1"/>
</dbReference>
<dbReference type="InterPro" id="IPR046867">
    <property type="entry name" value="AldOxase/xan_DH_MoCoBD2"/>
</dbReference>
<evidence type="ECO:0000313" key="3">
    <source>
        <dbReference type="Proteomes" id="UP001519887"/>
    </source>
</evidence>
<dbReference type="EMBL" id="JAHZIK010003757">
    <property type="protein sequence ID" value="MBW7462275.1"/>
    <property type="molecule type" value="Genomic_DNA"/>
</dbReference>
<feature type="non-terminal residue" evidence="2">
    <location>
        <position position="111"/>
    </location>
</feature>
<name>A0ABS7CNJ7_9BACL</name>
<feature type="non-terminal residue" evidence="2">
    <location>
        <position position="1"/>
    </location>
</feature>
<feature type="domain" description="Aldehyde oxidase/xanthine dehydrogenase second molybdopterin binding" evidence="1">
    <location>
        <begin position="3"/>
        <end position="106"/>
    </location>
</feature>
<dbReference type="InterPro" id="IPR037165">
    <property type="entry name" value="AldOxase/xan_DH_Mopterin-bd_sf"/>
</dbReference>
<keyword evidence="3" id="KW-1185">Reference proteome</keyword>
<reference evidence="2 3" key="1">
    <citation type="submission" date="2021-07" db="EMBL/GenBank/DDBJ databases">
        <title>Paenibacillus radiodurans sp. nov., isolated from the southeastern edge of Tengger Desert.</title>
        <authorList>
            <person name="Zhang G."/>
        </authorList>
    </citation>
    <scope>NUCLEOTIDE SEQUENCE [LARGE SCALE GENOMIC DNA]</scope>
    <source>
        <strain evidence="2 3">CCM 7311</strain>
    </source>
</reference>
<dbReference type="Proteomes" id="UP001519887">
    <property type="component" value="Unassembled WGS sequence"/>
</dbReference>
<evidence type="ECO:0000313" key="2">
    <source>
        <dbReference type="EMBL" id="MBW7462275.1"/>
    </source>
</evidence>
<protein>
    <submittedName>
        <fullName evidence="2">Molybdopterin-dependent oxidoreductase</fullName>
    </submittedName>
</protein>